<evidence type="ECO:0008006" key="4">
    <source>
        <dbReference type="Google" id="ProtNLM"/>
    </source>
</evidence>
<evidence type="ECO:0000313" key="2">
    <source>
        <dbReference type="EMBL" id="MFC7310634.1"/>
    </source>
</evidence>
<accession>A0ABW2JYT3</accession>
<reference evidence="3" key="1">
    <citation type="journal article" date="2019" name="Int. J. Syst. Evol. Microbiol.">
        <title>The Global Catalogue of Microorganisms (GCM) 10K type strain sequencing project: providing services to taxonomists for standard genome sequencing and annotation.</title>
        <authorList>
            <consortium name="The Broad Institute Genomics Platform"/>
            <consortium name="The Broad Institute Genome Sequencing Center for Infectious Disease"/>
            <person name="Wu L."/>
            <person name="Ma J."/>
        </authorList>
    </citation>
    <scope>NUCLEOTIDE SEQUENCE [LARGE SCALE GENOMIC DNA]</scope>
    <source>
        <strain evidence="3">SYNS20</strain>
    </source>
</reference>
<feature type="non-terminal residue" evidence="2">
    <location>
        <position position="1"/>
    </location>
</feature>
<keyword evidence="3" id="KW-1185">Reference proteome</keyword>
<organism evidence="2 3">
    <name type="scientific">Streptomyces monticola</name>
    <dbReference type="NCBI Taxonomy" id="2666263"/>
    <lineage>
        <taxon>Bacteria</taxon>
        <taxon>Bacillati</taxon>
        <taxon>Actinomycetota</taxon>
        <taxon>Actinomycetes</taxon>
        <taxon>Kitasatosporales</taxon>
        <taxon>Streptomycetaceae</taxon>
        <taxon>Streptomyces</taxon>
    </lineage>
</organism>
<dbReference type="Proteomes" id="UP001596523">
    <property type="component" value="Unassembled WGS sequence"/>
</dbReference>
<protein>
    <recommendedName>
        <fullName evidence="4">AfsR/SARP family transcriptional regulator</fullName>
    </recommendedName>
</protein>
<comment type="caution">
    <text evidence="2">The sequence shown here is derived from an EMBL/GenBank/DDBJ whole genome shotgun (WGS) entry which is preliminary data.</text>
</comment>
<proteinExistence type="predicted"/>
<feature type="region of interest" description="Disordered" evidence="1">
    <location>
        <begin position="223"/>
        <end position="246"/>
    </location>
</feature>
<sequence length="246" mass="25293">AGQTGPLLPGQGSPAPAGRTSPLLTGQVEPLPPGGDPHRRLAWLDAETANLRAALDSALRAEGAEGALLALRLTCALSWYWMLRGRLAEARRSLRAALDRAEEHPGALYARAAAWHIGVTALEGAATGTPRTLAPALEGLAGAQVHAGEPMAAAALLGAAAAARQSAGAPLPVDGQSDVLRMCEAVRDAIGEAEFSAAYDRGRTLSPEALKARGVVAELPGPAHQAEGARRANGVQQPDARLPLHR</sequence>
<feature type="region of interest" description="Disordered" evidence="1">
    <location>
        <begin position="1"/>
        <end position="37"/>
    </location>
</feature>
<evidence type="ECO:0000313" key="3">
    <source>
        <dbReference type="Proteomes" id="UP001596523"/>
    </source>
</evidence>
<name>A0ABW2JYT3_9ACTN</name>
<dbReference type="EMBL" id="JBHTCF010000038">
    <property type="protein sequence ID" value="MFC7310634.1"/>
    <property type="molecule type" value="Genomic_DNA"/>
</dbReference>
<gene>
    <name evidence="2" type="ORF">ACFQVC_41280</name>
</gene>
<evidence type="ECO:0000256" key="1">
    <source>
        <dbReference type="SAM" id="MobiDB-lite"/>
    </source>
</evidence>